<dbReference type="GO" id="GO:0005829">
    <property type="term" value="C:cytosol"/>
    <property type="evidence" value="ECO:0007669"/>
    <property type="project" value="TreeGrafter"/>
</dbReference>
<keyword evidence="9" id="KW-0479">Metal-binding</keyword>
<dbReference type="KEGG" id="yti:FNA67_20775"/>
<evidence type="ECO:0000256" key="1">
    <source>
        <dbReference type="ARBA" id="ARBA00000847"/>
    </source>
</evidence>
<feature type="binding site" evidence="9">
    <location>
        <position position="141"/>
    </location>
    <ligand>
        <name>Mg(2+)</name>
        <dbReference type="ChEBI" id="CHEBI:18420"/>
        <label>1</label>
    </ligand>
</feature>
<evidence type="ECO:0000313" key="12">
    <source>
        <dbReference type="EMBL" id="QEE22890.1"/>
    </source>
</evidence>
<evidence type="ECO:0000256" key="10">
    <source>
        <dbReference type="PIRSR" id="PIRSR604385-3"/>
    </source>
</evidence>
<evidence type="ECO:0000256" key="9">
    <source>
        <dbReference type="PIRSR" id="PIRSR604385-2"/>
    </source>
</evidence>
<feature type="binding site" evidence="9">
    <location>
        <position position="92"/>
    </location>
    <ligand>
        <name>Mg(2+)</name>
        <dbReference type="ChEBI" id="CHEBI:18420"/>
        <label>1</label>
    </ligand>
</feature>
<comment type="similarity">
    <text evidence="3">Belongs to the Nudix hydrolase family. NudK subfamily.</text>
</comment>
<dbReference type="PROSITE" id="PS51462">
    <property type="entry name" value="NUDIX"/>
    <property type="match status" value="1"/>
</dbReference>
<name>A0A5B9DTU7_9HYPH</name>
<dbReference type="GO" id="GO:0016818">
    <property type="term" value="F:hydrolase activity, acting on acid anhydrides, in phosphorus-containing anhydrides"/>
    <property type="evidence" value="ECO:0007669"/>
    <property type="project" value="InterPro"/>
</dbReference>
<accession>A0A5B9DTU7</accession>
<dbReference type="Gene3D" id="3.90.79.10">
    <property type="entry name" value="Nucleoside Triphosphate Pyrophosphohydrolase"/>
    <property type="match status" value="1"/>
</dbReference>
<gene>
    <name evidence="12" type="ORF">FNA67_20775</name>
</gene>
<proteinExistence type="inferred from homology"/>
<dbReference type="EMBL" id="CP041690">
    <property type="protein sequence ID" value="QEE22890.1"/>
    <property type="molecule type" value="Genomic_DNA"/>
</dbReference>
<dbReference type="GO" id="GO:0046872">
    <property type="term" value="F:metal ion binding"/>
    <property type="evidence" value="ECO:0007669"/>
    <property type="project" value="UniProtKB-KW"/>
</dbReference>
<keyword evidence="13" id="KW-1185">Reference proteome</keyword>
<feature type="binding site" evidence="9">
    <location>
        <position position="88"/>
    </location>
    <ligand>
        <name>Mg(2+)</name>
        <dbReference type="ChEBI" id="CHEBI:18420"/>
        <label>1</label>
    </ligand>
</feature>
<dbReference type="Proteomes" id="UP000321062">
    <property type="component" value="Chromosome"/>
</dbReference>
<dbReference type="PANTHER" id="PTHR11839">
    <property type="entry name" value="UDP/ADP-SUGAR PYROPHOSPHATASE"/>
    <property type="match status" value="1"/>
</dbReference>
<evidence type="ECO:0000256" key="4">
    <source>
        <dbReference type="ARBA" id="ARBA00011738"/>
    </source>
</evidence>
<dbReference type="InterPro" id="IPR015797">
    <property type="entry name" value="NUDIX_hydrolase-like_dom_sf"/>
</dbReference>
<comment type="cofactor">
    <cofactor evidence="2 9">
        <name>Mg(2+)</name>
        <dbReference type="ChEBI" id="CHEBI:18420"/>
    </cofactor>
</comment>
<dbReference type="Pfam" id="PF00293">
    <property type="entry name" value="NUDIX"/>
    <property type="match status" value="1"/>
</dbReference>
<evidence type="ECO:0000313" key="13">
    <source>
        <dbReference type="Proteomes" id="UP000321062"/>
    </source>
</evidence>
<dbReference type="OrthoDB" id="5292471at2"/>
<dbReference type="GO" id="GO:0006753">
    <property type="term" value="P:nucleoside phosphate metabolic process"/>
    <property type="evidence" value="ECO:0007669"/>
    <property type="project" value="TreeGrafter"/>
</dbReference>
<dbReference type="CDD" id="cd24157">
    <property type="entry name" value="NUDIX_GDPMK"/>
    <property type="match status" value="1"/>
</dbReference>
<evidence type="ECO:0000256" key="2">
    <source>
        <dbReference type="ARBA" id="ARBA00001946"/>
    </source>
</evidence>
<dbReference type="InterPro" id="IPR000086">
    <property type="entry name" value="NUDIX_hydrolase_dom"/>
</dbReference>
<protein>
    <recommendedName>
        <fullName evidence="5">GDP-mannose pyrophosphatase</fullName>
    </recommendedName>
    <alternativeName>
        <fullName evidence="7">GDP-mannose hydrolase</fullName>
    </alternativeName>
    <alternativeName>
        <fullName evidence="8">GDPMK</fullName>
    </alternativeName>
</protein>
<dbReference type="AlphaFoldDB" id="A0A5B9DTU7"/>
<keyword evidence="9" id="KW-0460">Magnesium</keyword>
<evidence type="ECO:0000256" key="3">
    <source>
        <dbReference type="ARBA" id="ARBA00007275"/>
    </source>
</evidence>
<feature type="binding site" evidence="9">
    <location>
        <position position="73"/>
    </location>
    <ligand>
        <name>Mg(2+)</name>
        <dbReference type="ChEBI" id="CHEBI:18420"/>
        <label>1</label>
    </ligand>
</feature>
<evidence type="ECO:0000259" key="11">
    <source>
        <dbReference type="PROSITE" id="PS51462"/>
    </source>
</evidence>
<sequence>MLAKGWGTLSETHLEMRRRDGTWQAMTRETYDHGNAAAVLLCNPQAGNVVLTRQFRYPVLHNGDPAWLLEVCAGLLDGDTPETCARRESEEETGYRPTALIHAFVAYASPGSVTEKLDCFIGLYDEGSRVNDGGGLHHEGEDIEVIEMAFEEAFGLIASGEIIDAKTIMLLQHAALSKIFG</sequence>
<feature type="domain" description="Nudix hydrolase" evidence="11">
    <location>
        <begin position="32"/>
        <end position="170"/>
    </location>
</feature>
<evidence type="ECO:0000256" key="7">
    <source>
        <dbReference type="ARBA" id="ARBA00032162"/>
    </source>
</evidence>
<reference evidence="12 13" key="1">
    <citation type="journal article" date="2015" name="Int. J. Syst. Evol. Microbiol.">
        <title>Youhaiella tibetensis gen. nov., sp. nov., isolated from subsurface sediment.</title>
        <authorList>
            <person name="Wang Y.X."/>
            <person name="Huang F.Q."/>
            <person name="Nogi Y."/>
            <person name="Pang S.J."/>
            <person name="Wang P.K."/>
            <person name="Lv J."/>
        </authorList>
    </citation>
    <scope>NUCLEOTIDE SEQUENCE [LARGE SCALE GENOMIC DNA]</scope>
    <source>
        <strain evidence="13">fig4</strain>
    </source>
</reference>
<dbReference type="NCBIfam" id="TIGR00052">
    <property type="entry name" value="nudix-type nucleoside diphosphatase, YffH/AdpP family"/>
    <property type="match status" value="1"/>
</dbReference>
<feature type="short sequence motif" description="Nudix box" evidence="10">
    <location>
        <begin position="74"/>
        <end position="95"/>
    </location>
</feature>
<dbReference type="SUPFAM" id="SSF55811">
    <property type="entry name" value="Nudix"/>
    <property type="match status" value="1"/>
</dbReference>
<dbReference type="PANTHER" id="PTHR11839:SF18">
    <property type="entry name" value="NUDIX HYDROLASE DOMAIN-CONTAINING PROTEIN"/>
    <property type="match status" value="1"/>
</dbReference>
<evidence type="ECO:0000256" key="6">
    <source>
        <dbReference type="ARBA" id="ARBA00022801"/>
    </source>
</evidence>
<organism evidence="12 13">
    <name type="scientific">Paradevosia tibetensis</name>
    <dbReference type="NCBI Taxonomy" id="1447062"/>
    <lineage>
        <taxon>Bacteria</taxon>
        <taxon>Pseudomonadati</taxon>
        <taxon>Pseudomonadota</taxon>
        <taxon>Alphaproteobacteria</taxon>
        <taxon>Hyphomicrobiales</taxon>
        <taxon>Devosiaceae</taxon>
        <taxon>Paradevosia</taxon>
    </lineage>
</organism>
<evidence type="ECO:0000256" key="5">
    <source>
        <dbReference type="ARBA" id="ARBA00016377"/>
    </source>
</evidence>
<comment type="subunit">
    <text evidence="4">Homodimer.</text>
</comment>
<evidence type="ECO:0000256" key="8">
    <source>
        <dbReference type="ARBA" id="ARBA00032272"/>
    </source>
</evidence>
<comment type="catalytic activity">
    <reaction evidence="1">
        <text>GDP-alpha-D-mannose + H2O = alpha-D-mannose 1-phosphate + GMP + 2 H(+)</text>
        <dbReference type="Rhea" id="RHEA:27978"/>
        <dbReference type="ChEBI" id="CHEBI:15377"/>
        <dbReference type="ChEBI" id="CHEBI:15378"/>
        <dbReference type="ChEBI" id="CHEBI:57527"/>
        <dbReference type="ChEBI" id="CHEBI:58115"/>
        <dbReference type="ChEBI" id="CHEBI:58409"/>
    </reaction>
</comment>
<keyword evidence="6" id="KW-0378">Hydrolase</keyword>
<dbReference type="GO" id="GO:0019693">
    <property type="term" value="P:ribose phosphate metabolic process"/>
    <property type="evidence" value="ECO:0007669"/>
    <property type="project" value="TreeGrafter"/>
</dbReference>
<dbReference type="InterPro" id="IPR004385">
    <property type="entry name" value="NDP_pyrophosphatase"/>
</dbReference>